<feature type="binding site" evidence="23">
    <location>
        <begin position="895"/>
        <end position="902"/>
    </location>
    <ligand>
        <name>ATP</name>
        <dbReference type="ChEBI" id="CHEBI:30616"/>
    </ligand>
</feature>
<evidence type="ECO:0000256" key="20">
    <source>
        <dbReference type="ARBA" id="ARBA00044633"/>
    </source>
</evidence>
<dbReference type="GO" id="GO:0009073">
    <property type="term" value="P:aromatic amino acid family biosynthetic process"/>
    <property type="evidence" value="ECO:0007669"/>
    <property type="project" value="UniProtKB-UniRule"/>
</dbReference>
<dbReference type="GO" id="GO:0009423">
    <property type="term" value="P:chorismate biosynthetic process"/>
    <property type="evidence" value="ECO:0007669"/>
    <property type="project" value="UniProtKB-UniRule"/>
</dbReference>
<dbReference type="CDD" id="cd01556">
    <property type="entry name" value="EPSP_synthase"/>
    <property type="match status" value="1"/>
</dbReference>
<evidence type="ECO:0000313" key="30">
    <source>
        <dbReference type="EMBL" id="KND03822.1"/>
    </source>
</evidence>
<comment type="similarity">
    <text evidence="6">Belongs to the EPSP synthase family.</text>
</comment>
<comment type="similarity">
    <text evidence="24">In the N-terminal section; belongs to the dehydroquinate synthase family.</text>
</comment>
<feature type="active site" description="For EPSP synthase activity" evidence="23">
    <location>
        <position position="832"/>
    </location>
</feature>
<comment type="catalytic activity">
    <reaction evidence="21 23 24">
        <text>shikimate + ATP = 3-phosphoshikimate + ADP + H(+)</text>
        <dbReference type="Rhea" id="RHEA:13121"/>
        <dbReference type="ChEBI" id="CHEBI:15378"/>
        <dbReference type="ChEBI" id="CHEBI:30616"/>
        <dbReference type="ChEBI" id="CHEBI:36208"/>
        <dbReference type="ChEBI" id="CHEBI:145989"/>
        <dbReference type="ChEBI" id="CHEBI:456216"/>
        <dbReference type="EC" id="2.7.1.71"/>
    </reaction>
</comment>
<dbReference type="Pfam" id="PF01487">
    <property type="entry name" value="DHquinase_I"/>
    <property type="match status" value="1"/>
</dbReference>
<dbReference type="InterPro" id="IPR013792">
    <property type="entry name" value="RNA3'P_cycl/enolpyr_Trfase_a/b"/>
</dbReference>
<comment type="catalytic activity">
    <reaction evidence="23 24">
        <text>3-dehydroquinate = 3-dehydroshikimate + H2O</text>
        <dbReference type="Rhea" id="RHEA:21096"/>
        <dbReference type="ChEBI" id="CHEBI:15377"/>
        <dbReference type="ChEBI" id="CHEBI:16630"/>
        <dbReference type="ChEBI" id="CHEBI:32364"/>
        <dbReference type="EC" id="4.2.1.10"/>
    </reaction>
</comment>
<evidence type="ECO:0000259" key="27">
    <source>
        <dbReference type="Pfam" id="PF01761"/>
    </source>
</evidence>
<comment type="pathway">
    <text evidence="2 23 24">Metabolic intermediate biosynthesis; chorismate biosynthesis; chorismate from D-erythrose 4-phosphate and phosphoenolpyruvate: step 6/7.</text>
</comment>
<evidence type="ECO:0000256" key="23">
    <source>
        <dbReference type="HAMAP-Rule" id="MF_03143"/>
    </source>
</evidence>
<dbReference type="InterPro" id="IPR001986">
    <property type="entry name" value="Enolpyruvate_Tfrase_dom"/>
</dbReference>
<evidence type="ECO:0000256" key="3">
    <source>
        <dbReference type="ARBA" id="ARBA00004842"/>
    </source>
</evidence>
<dbReference type="InterPro" id="IPR013708">
    <property type="entry name" value="Shikimate_DH-bd_N"/>
</dbReference>
<dbReference type="NCBIfam" id="TIGR01357">
    <property type="entry name" value="aroB"/>
    <property type="match status" value="1"/>
</dbReference>
<dbReference type="HAMAP" id="MF_03143">
    <property type="entry name" value="Pentafunct_AroM"/>
    <property type="match status" value="1"/>
</dbReference>
<dbReference type="InterPro" id="IPR031322">
    <property type="entry name" value="Shikimate/glucono_kinase"/>
</dbReference>
<dbReference type="OMA" id="SWANMSW"/>
<keyword evidence="15 23" id="KW-0521">NADP</keyword>
<evidence type="ECO:0000256" key="15">
    <source>
        <dbReference type="ARBA" id="ARBA00022857"/>
    </source>
</evidence>
<feature type="domain" description="Enolpyruvate transferase" evidence="25">
    <location>
        <begin position="411"/>
        <end position="844"/>
    </location>
</feature>
<evidence type="ECO:0000256" key="2">
    <source>
        <dbReference type="ARBA" id="ARBA00004811"/>
    </source>
</evidence>
<dbReference type="NCBIfam" id="TIGR01093">
    <property type="entry name" value="aroD"/>
    <property type="match status" value="1"/>
</dbReference>
<dbReference type="RefSeq" id="XP_016611861.1">
    <property type="nucleotide sequence ID" value="XM_016749603.1"/>
</dbReference>
<feature type="binding site" evidence="23">
    <location>
        <position position="294"/>
    </location>
    <ligand>
        <name>7-phospho-2-dehydro-3-deoxy-D-arabino-heptonate</name>
        <dbReference type="ChEBI" id="CHEBI:58394"/>
    </ligand>
</feature>
<feature type="region of interest" description="3-dehydroquinate synthase" evidence="23">
    <location>
        <begin position="1"/>
        <end position="391"/>
    </location>
</feature>
<dbReference type="SUPFAM" id="SSF55205">
    <property type="entry name" value="EPT/RTPC-like"/>
    <property type="match status" value="1"/>
</dbReference>
<dbReference type="EC" id="4.2.3.4" evidence="23"/>
<evidence type="ECO:0000256" key="6">
    <source>
        <dbReference type="ARBA" id="ARBA00009948"/>
    </source>
</evidence>
<dbReference type="InterPro" id="IPR023193">
    <property type="entry name" value="EPSP_synthase_CS"/>
</dbReference>
<comment type="caution">
    <text evidence="23">Lacks conserved residue(s) required for the propagation of feature annotation.</text>
</comment>
<dbReference type="InterPro" id="IPR018508">
    <property type="entry name" value="3-dehydroquinate_DH_AS"/>
</dbReference>
<dbReference type="InterPro" id="IPR046346">
    <property type="entry name" value="Aminoacid_DH-like_N_sf"/>
</dbReference>
<feature type="binding site" evidence="23">
    <location>
        <position position="172"/>
    </location>
    <ligand>
        <name>7-phospho-2-dehydro-3-deoxy-D-arabino-heptonate</name>
        <dbReference type="ChEBI" id="CHEBI:58394"/>
    </ligand>
</feature>
<dbReference type="Gene3D" id="3.40.50.720">
    <property type="entry name" value="NAD(P)-binding Rossmann-like Domain"/>
    <property type="match status" value="1"/>
</dbReference>
<dbReference type="NCBIfam" id="TIGR01356">
    <property type="entry name" value="aroA"/>
    <property type="match status" value="1"/>
</dbReference>
<comment type="function">
    <text evidence="22 23 24">The AROM polypeptide catalyzes 5 consecutive enzymatic reactions in prechorismate polyaromatic amino acid biosynthesis.</text>
</comment>
<dbReference type="FunCoup" id="A0A0L0HRV1">
    <property type="interactions" value="98"/>
</dbReference>
<feature type="binding site" evidence="23">
    <location>
        <position position="162"/>
    </location>
    <ligand>
        <name>7-phospho-2-dehydro-3-deoxy-D-arabino-heptonate</name>
        <dbReference type="ChEBI" id="CHEBI:58394"/>
    </ligand>
</feature>
<evidence type="ECO:0000256" key="24">
    <source>
        <dbReference type="PIRNR" id="PIRNR000514"/>
    </source>
</evidence>
<dbReference type="GeneID" id="27684954"/>
<dbReference type="SUPFAM" id="SSF51569">
    <property type="entry name" value="Aldolase"/>
    <property type="match status" value="1"/>
</dbReference>
<keyword evidence="19 23" id="KW-0511">Multifunctional enzyme</keyword>
<keyword evidence="16 23" id="KW-0560">Oxidoreductase</keyword>
<feature type="active site" description="Proton acceptor; for 3-dehydroquinate dehydratase activity" evidence="23">
    <location>
        <position position="1209"/>
    </location>
</feature>
<dbReference type="EMBL" id="KQ257451">
    <property type="protein sequence ID" value="KND03822.1"/>
    <property type="molecule type" value="Genomic_DNA"/>
</dbReference>
<comment type="pathway">
    <text evidence="23 24">Metabolic intermediate biosynthesis; chorismate biosynthesis; chorismate from D-erythrose 4-phosphate and phosphoenolpyruvate: step 2/7.</text>
</comment>
<evidence type="ECO:0000259" key="28">
    <source>
        <dbReference type="Pfam" id="PF08501"/>
    </source>
</evidence>
<dbReference type="PANTHER" id="PTHR21090:SF5">
    <property type="entry name" value="PENTAFUNCTIONAL AROM POLYPEPTIDE"/>
    <property type="match status" value="1"/>
</dbReference>
<comment type="catalytic activity">
    <reaction evidence="20">
        <text>3-phosphoshikimate + phosphoenolpyruvate = 5-O-(1-carboxyvinyl)-3-phosphoshikimate + phosphate</text>
        <dbReference type="Rhea" id="RHEA:21256"/>
        <dbReference type="ChEBI" id="CHEBI:43474"/>
        <dbReference type="ChEBI" id="CHEBI:57701"/>
        <dbReference type="ChEBI" id="CHEBI:58702"/>
        <dbReference type="ChEBI" id="CHEBI:145989"/>
        <dbReference type="EC" id="2.5.1.19"/>
    </reaction>
    <physiologicalReaction direction="left-to-right" evidence="20">
        <dbReference type="Rhea" id="RHEA:21257"/>
    </physiologicalReaction>
</comment>
<dbReference type="GO" id="GO:0003866">
    <property type="term" value="F:3-phosphoshikimate 1-carboxyvinyltransferase activity"/>
    <property type="evidence" value="ECO:0007669"/>
    <property type="project" value="UniProtKB-UniRule"/>
</dbReference>
<feature type="binding site" evidence="23">
    <location>
        <begin position="204"/>
        <end position="207"/>
    </location>
    <ligand>
        <name>7-phospho-2-dehydro-3-deoxy-D-arabino-heptonate</name>
        <dbReference type="ChEBI" id="CHEBI:58394"/>
    </ligand>
</feature>
<dbReference type="PROSITE" id="PS00885">
    <property type="entry name" value="EPSP_SYNTHASE_2"/>
    <property type="match status" value="1"/>
</dbReference>
<dbReference type="SUPFAM" id="SSF52540">
    <property type="entry name" value="P-loop containing nucleoside triphosphate hydrolases"/>
    <property type="match status" value="1"/>
</dbReference>
<comment type="catalytic activity">
    <reaction evidence="23 24">
        <text>7-phospho-2-dehydro-3-deoxy-D-arabino-heptonate = 3-dehydroquinate + phosphate</text>
        <dbReference type="Rhea" id="RHEA:21968"/>
        <dbReference type="ChEBI" id="CHEBI:32364"/>
        <dbReference type="ChEBI" id="CHEBI:43474"/>
        <dbReference type="ChEBI" id="CHEBI:58394"/>
        <dbReference type="EC" id="4.2.3.4"/>
    </reaction>
</comment>
<dbReference type="GO" id="GO:0005524">
    <property type="term" value="F:ATP binding"/>
    <property type="evidence" value="ECO:0007669"/>
    <property type="project" value="UniProtKB-UniRule"/>
</dbReference>
<evidence type="ECO:0000256" key="11">
    <source>
        <dbReference type="ARBA" id="ARBA00022741"/>
    </source>
</evidence>
<evidence type="ECO:0000256" key="5">
    <source>
        <dbReference type="ARBA" id="ARBA00009349"/>
    </source>
</evidence>
<evidence type="ECO:0000256" key="7">
    <source>
        <dbReference type="ARBA" id="ARBA00022490"/>
    </source>
</evidence>
<keyword evidence="12 23" id="KW-0418">Kinase</keyword>
<evidence type="ECO:0000256" key="8">
    <source>
        <dbReference type="ARBA" id="ARBA00022605"/>
    </source>
</evidence>
<evidence type="ECO:0000256" key="9">
    <source>
        <dbReference type="ARBA" id="ARBA00022679"/>
    </source>
</evidence>
<dbReference type="OrthoDB" id="197068at2759"/>
<dbReference type="Gene3D" id="3.40.50.300">
    <property type="entry name" value="P-loop containing nucleotide triphosphate hydrolases"/>
    <property type="match status" value="1"/>
</dbReference>
<feature type="binding site" evidence="23">
    <location>
        <position position="129"/>
    </location>
    <ligand>
        <name>NAD(+)</name>
        <dbReference type="ChEBI" id="CHEBI:57540"/>
    </ligand>
</feature>
<proteinExistence type="inferred from homology"/>
<keyword evidence="10 23" id="KW-0479">Metal-binding</keyword>
<dbReference type="InterPro" id="IPR027417">
    <property type="entry name" value="P-loop_NTPase"/>
</dbReference>
<dbReference type="InterPro" id="IPR056179">
    <property type="entry name" value="DHQS_C"/>
</dbReference>
<dbReference type="PROSITE" id="PS01028">
    <property type="entry name" value="DEHYDROQUINASE_I"/>
    <property type="match status" value="1"/>
</dbReference>
<gene>
    <name evidence="30" type="ORF">SPPG_01278</name>
</gene>
<dbReference type="Pfam" id="PF01202">
    <property type="entry name" value="SKI"/>
    <property type="match status" value="1"/>
</dbReference>
<evidence type="ECO:0000256" key="18">
    <source>
        <dbReference type="ARBA" id="ARBA00023239"/>
    </source>
</evidence>
<comment type="subcellular location">
    <subcellularLocation>
        <location evidence="1 23 24">Cytoplasm</location>
    </subcellularLocation>
</comment>
<evidence type="ECO:0000259" key="25">
    <source>
        <dbReference type="Pfam" id="PF00275"/>
    </source>
</evidence>
<feature type="binding site" evidence="23">
    <location>
        <position position="171"/>
    </location>
    <ligand>
        <name>NAD(+)</name>
        <dbReference type="ChEBI" id="CHEBI:57540"/>
    </ligand>
</feature>
<reference evidence="30 31" key="1">
    <citation type="submission" date="2009-08" db="EMBL/GenBank/DDBJ databases">
        <title>The Genome Sequence of Spizellomyces punctatus strain DAOM BR117.</title>
        <authorList>
            <consortium name="The Broad Institute Genome Sequencing Platform"/>
            <person name="Russ C."/>
            <person name="Cuomo C."/>
            <person name="Shea T."/>
            <person name="Young S.K."/>
            <person name="Zeng Q."/>
            <person name="Koehrsen M."/>
            <person name="Haas B."/>
            <person name="Borodovsky M."/>
            <person name="Guigo R."/>
            <person name="Alvarado L."/>
            <person name="Berlin A."/>
            <person name="Bochicchio J."/>
            <person name="Borenstein D."/>
            <person name="Chapman S."/>
            <person name="Chen Z."/>
            <person name="Engels R."/>
            <person name="Freedman E."/>
            <person name="Gellesch M."/>
            <person name="Goldberg J."/>
            <person name="Griggs A."/>
            <person name="Gujja S."/>
            <person name="Heiman D."/>
            <person name="Hepburn T."/>
            <person name="Howarth C."/>
            <person name="Jen D."/>
            <person name="Larson L."/>
            <person name="Lewis B."/>
            <person name="Mehta T."/>
            <person name="Park D."/>
            <person name="Pearson M."/>
            <person name="Roberts A."/>
            <person name="Saif S."/>
            <person name="Shenoy N."/>
            <person name="Sisk P."/>
            <person name="Stolte C."/>
            <person name="Sykes S."/>
            <person name="Thomson T."/>
            <person name="Walk T."/>
            <person name="White J."/>
            <person name="Yandava C."/>
            <person name="Burger G."/>
            <person name="Gray M.W."/>
            <person name="Holland P.W.H."/>
            <person name="King N."/>
            <person name="Lang F.B.F."/>
            <person name="Roger A.J."/>
            <person name="Ruiz-Trillo I."/>
            <person name="Lander E."/>
            <person name="Nusbaum C."/>
        </authorList>
    </citation>
    <scope>NUCLEOTIDE SEQUENCE [LARGE SCALE GENOMIC DNA]</scope>
    <source>
        <strain evidence="30 31">DAOM BR117</strain>
    </source>
</reference>
<dbReference type="GO" id="GO:0008652">
    <property type="term" value="P:amino acid biosynthetic process"/>
    <property type="evidence" value="ECO:0007669"/>
    <property type="project" value="UniProtKB-KW"/>
</dbReference>
<dbReference type="Pfam" id="PF01488">
    <property type="entry name" value="Shikimate_DH"/>
    <property type="match status" value="1"/>
</dbReference>
<feature type="binding site" evidence="23">
    <location>
        <position position="200"/>
    </location>
    <ligand>
        <name>NAD(+)</name>
        <dbReference type="ChEBI" id="CHEBI:57540"/>
    </ligand>
</feature>
<evidence type="ECO:0000256" key="10">
    <source>
        <dbReference type="ARBA" id="ARBA00022723"/>
    </source>
</evidence>
<feature type="binding site" evidence="23">
    <location>
        <begin position="149"/>
        <end position="150"/>
    </location>
    <ligand>
        <name>NAD(+)</name>
        <dbReference type="ChEBI" id="CHEBI:57540"/>
    </ligand>
</feature>
<dbReference type="GO" id="GO:0046872">
    <property type="term" value="F:metal ion binding"/>
    <property type="evidence" value="ECO:0007669"/>
    <property type="project" value="UniProtKB-UniRule"/>
</dbReference>
<feature type="binding site" evidence="23">
    <location>
        <position position="140"/>
    </location>
    <ligand>
        <name>7-phospho-2-dehydro-3-deoxy-D-arabino-heptonate</name>
        <dbReference type="ChEBI" id="CHEBI:58394"/>
    </ligand>
</feature>
<dbReference type="CDD" id="cd00464">
    <property type="entry name" value="SK"/>
    <property type="match status" value="1"/>
</dbReference>
<dbReference type="Proteomes" id="UP000053201">
    <property type="component" value="Unassembled WGS sequence"/>
</dbReference>
<comment type="pathway">
    <text evidence="23 24">Metabolic intermediate biosynthesis; chorismate biosynthesis; chorismate from D-erythrose 4-phosphate and phosphoenolpyruvate: step 3/7.</text>
</comment>
<dbReference type="PROSITE" id="PS01128">
    <property type="entry name" value="SHIKIMATE_KINASE"/>
    <property type="match status" value="1"/>
</dbReference>
<dbReference type="FunFam" id="3.65.10.10:FF:000007">
    <property type="entry name" value="Pentafunctional AROM polypeptide"/>
    <property type="match status" value="1"/>
</dbReference>
<comment type="similarity">
    <text evidence="23 24">In the 4th section; belongs to the type-I 3-dehydroquinase family.</text>
</comment>
<keyword evidence="14 23" id="KW-0067">ATP-binding</keyword>
<feature type="binding site" evidence="23">
    <location>
        <begin position="93"/>
        <end position="96"/>
    </location>
    <ligand>
        <name>NAD(+)</name>
        <dbReference type="ChEBI" id="CHEBI:57540"/>
    </ligand>
</feature>
<evidence type="ECO:0000256" key="22">
    <source>
        <dbReference type="ARBA" id="ARBA00054455"/>
    </source>
</evidence>
<feature type="active site" description="Schiff-base intermediate with substrate; for 3-dehydroquinate dehydratase activity" evidence="23">
    <location>
        <position position="1255"/>
    </location>
</feature>
<dbReference type="InterPro" id="IPR016037">
    <property type="entry name" value="DHQ_synth_AroB"/>
</dbReference>
<dbReference type="PANTHER" id="PTHR21090">
    <property type="entry name" value="AROM/DEHYDROQUINATE SYNTHASE"/>
    <property type="match status" value="1"/>
</dbReference>
<accession>A0A0L0HRV1</accession>
<dbReference type="GO" id="GO:0003856">
    <property type="term" value="F:3-dehydroquinate synthase activity"/>
    <property type="evidence" value="ECO:0007669"/>
    <property type="project" value="UniProtKB-UniRule"/>
</dbReference>
<dbReference type="InterPro" id="IPR030960">
    <property type="entry name" value="DHQS/DOIS_N"/>
</dbReference>
<dbReference type="FunFam" id="3.40.50.300:FF:001256">
    <property type="entry name" value="Pentafunctional AROM polypeptide"/>
    <property type="match status" value="1"/>
</dbReference>
<keyword evidence="17 23" id="KW-0057">Aromatic amino acid biosynthesis</keyword>
<keyword evidence="7 23" id="KW-0963">Cytoplasm</keyword>
<dbReference type="EC" id="1.1.1.25" evidence="23"/>
<dbReference type="UniPathway" id="UPA00053">
    <property type="reaction ID" value="UER00085"/>
</dbReference>
<organism evidence="30 31">
    <name type="scientific">Spizellomyces punctatus (strain DAOM BR117)</name>
    <dbReference type="NCBI Taxonomy" id="645134"/>
    <lineage>
        <taxon>Eukaryota</taxon>
        <taxon>Fungi</taxon>
        <taxon>Fungi incertae sedis</taxon>
        <taxon>Chytridiomycota</taxon>
        <taxon>Chytridiomycota incertae sedis</taxon>
        <taxon>Chytridiomycetes</taxon>
        <taxon>Spizellomycetales</taxon>
        <taxon>Spizellomycetaceae</taxon>
        <taxon>Spizellomyces</taxon>
    </lineage>
</organism>
<dbReference type="GO" id="GO:0004764">
    <property type="term" value="F:shikimate 3-dehydrogenase (NADP+) activity"/>
    <property type="evidence" value="ECO:0007669"/>
    <property type="project" value="UniProtKB-UniRule"/>
</dbReference>
<dbReference type="InterPro" id="IPR001381">
    <property type="entry name" value="DHquinase_I"/>
</dbReference>
<dbReference type="InterPro" id="IPR006151">
    <property type="entry name" value="Shikm_DH/Glu-tRNA_Rdtase"/>
</dbReference>
<dbReference type="GO" id="GO:0003855">
    <property type="term" value="F:3-dehydroquinate dehydratase activity"/>
    <property type="evidence" value="ECO:0007669"/>
    <property type="project" value="UniProtKB-UniRule"/>
</dbReference>
<feature type="binding site" evidence="23">
    <location>
        <position position="156"/>
    </location>
    <ligand>
        <name>7-phospho-2-dehydro-3-deoxy-D-arabino-heptonate</name>
        <dbReference type="ChEBI" id="CHEBI:58394"/>
    </ligand>
</feature>
<feature type="binding site" evidence="23">
    <location>
        <position position="278"/>
    </location>
    <ligand>
        <name>Zn(2+)</name>
        <dbReference type="ChEBI" id="CHEBI:29105"/>
        <note>catalytic</note>
    </ligand>
</feature>
<dbReference type="FunFam" id="3.40.50.1970:FF:000007">
    <property type="entry name" value="Pentafunctional AROM polypeptide"/>
    <property type="match status" value="1"/>
</dbReference>
<dbReference type="PROSITE" id="PS00104">
    <property type="entry name" value="EPSP_SYNTHASE_1"/>
    <property type="match status" value="1"/>
</dbReference>
<dbReference type="HAMAP" id="MF_00109">
    <property type="entry name" value="Shikimate_kinase"/>
    <property type="match status" value="1"/>
</dbReference>
<comment type="pathway">
    <text evidence="23 24">Metabolic intermediate biosynthesis; chorismate biosynthesis; chorismate from D-erythrose 4-phosphate and phosphoenolpyruvate: step 4/7.</text>
</comment>
<dbReference type="FunFam" id="1.20.1090.10:FF:000007">
    <property type="entry name" value="Pentafunctional AROM polypeptide"/>
    <property type="match status" value="1"/>
</dbReference>
<comment type="catalytic activity">
    <reaction evidence="23 24">
        <text>shikimate + NADP(+) = 3-dehydroshikimate + NADPH + H(+)</text>
        <dbReference type="Rhea" id="RHEA:17737"/>
        <dbReference type="ChEBI" id="CHEBI:15378"/>
        <dbReference type="ChEBI" id="CHEBI:16630"/>
        <dbReference type="ChEBI" id="CHEBI:36208"/>
        <dbReference type="ChEBI" id="CHEBI:57783"/>
        <dbReference type="ChEBI" id="CHEBI:58349"/>
        <dbReference type="EC" id="1.1.1.25"/>
    </reaction>
</comment>
<dbReference type="HAMAP" id="MF_00210">
    <property type="entry name" value="EPSP_synth"/>
    <property type="match status" value="1"/>
</dbReference>
<dbReference type="Pfam" id="PF08501">
    <property type="entry name" value="Shikimate_dh_N"/>
    <property type="match status" value="1"/>
</dbReference>
<name>A0A0L0HRV1_SPIPD</name>
<dbReference type="EC" id="4.2.1.10" evidence="23"/>
<evidence type="ECO:0000256" key="19">
    <source>
        <dbReference type="ARBA" id="ARBA00023268"/>
    </source>
</evidence>
<comment type="similarity">
    <text evidence="23">In the N-terminal section; belongs to the sugar phosphate cyclases superfamily. Dehydroquinate synthase family.</text>
</comment>
<dbReference type="CDD" id="cd01065">
    <property type="entry name" value="NAD_bind_Shikimate_DH"/>
    <property type="match status" value="1"/>
</dbReference>
<comment type="similarity">
    <text evidence="23 24">In the C-terminal section; belongs to the shikimate dehydrogenase family.</text>
</comment>
<dbReference type="SUPFAM" id="SSF56796">
    <property type="entry name" value="Dehydroquinate synthase-like"/>
    <property type="match status" value="1"/>
</dbReference>
<dbReference type="NCBIfam" id="TIGR01809">
    <property type="entry name" value="Shik-DH-AROM"/>
    <property type="match status" value="1"/>
</dbReference>
<keyword evidence="8 23" id="KW-0028">Amino-acid biosynthesis</keyword>
<feature type="binding site" evidence="23">
    <location>
        <position position="278"/>
    </location>
    <ligand>
        <name>7-phospho-2-dehydro-3-deoxy-D-arabino-heptonate</name>
        <dbReference type="ChEBI" id="CHEBI:58394"/>
    </ligand>
</feature>
<feature type="region of interest" description="Shikimate dehydrogenase" evidence="23">
    <location>
        <begin position="1340"/>
        <end position="1620"/>
    </location>
</feature>
<comment type="pathway">
    <text evidence="3 23 24">Metabolic intermediate biosynthesis; chorismate biosynthesis; chorismate from D-erythrose 4-phosphate and phosphoenolpyruvate: step 5/7.</text>
</comment>
<sequence>MTASQEQQEGEAFTKVSILGQETIIVGMNMTNYLVNDVIATVPASSYIVVTDRNIARFHLNPLVETLNAALDAKHKGEGTRPRVLSYVMPPGESAKTREIKAQIEDWVLFNKCTRDSCFLALGGGVIGDLIGYVAATFMRGVPVIQIPTTLLAMVDSSIGGKTAVDTPHGKNLIGAFHQPKRIFIDLHYLTTLPKREFVNGLGEVIKTAAIWVEEDFDLLENYPEKILALSNGVAGDPNSEEVQLLKRVILGSARVKAHVVTEDEKEGGLRGLLNFGHSIGHAIEAILSPEMLHGECVSIGMVREAEIARHLGYLNEVAVGRLTRCLQSYGLPVSLDDRIVLQRAPHKHCPVDQLLDIMRVDKKNQGDKKRIVMLAGIGRTYEPRASVVPDDVIRKILSPAVQIAPPTSPTTVNLKVPGSKSISNRALILAALGEGTCRIHGLLHSDDVQVMLDALQKLVGITFSWENNGETLVINGGGGRLKVPSKEIYLGNAGTASRFLTTVCALIPKPGAERKGAILTGNPRMKQRPIKPLVDALRENGVDVKYLENTGSLPLEITPKGTGLPGGTIKLSASISSQYVSSILISAPYAAQPVTLDLSGDHVISQPYIDMTIAMMASFGIKVTRIPGTNTYQIPQGVYRNPQNYNVEADASSATYPLAFAAITGSTVTVTNIGSDSLQGDAHFAVKVIEAMGGTVKQTETTTTVQGPAQLRPIPQIDMESMTDAFLTASVLAAVAVDKNGSGTTQITGIANQRVKECNRIAVMVEQLAKFGVSASELPDGIEIRGVDRCQLHAPEGGVKCYDDHRVAMSFSILACAMPAEQCAIIKEKKCVEKTWPGWWDTLQNSLQVNIIGVDLEDKVEEKGHETPVPDAGAHVSSHGAQTSCDDATIVLIGMRGAGKTHAGKAAAKAFGRRFIDMDTYLEESLQTTIPKFIAEKGWEEFRRQETLYLDEALTKVPRGAVIACGGGIVETEAARATLRKWSGADGSTRKGYVVHIKRDISEVSAYLDQDKTRPMYGEDMLKVWNRRKDWYKECSAHEFTIVHPSPDPNWSDVEGDLVRFLTFITTVNGPHNSRLPGAVPPPHTSSFFLSLTYPDVSEALPVLDRISEGADALELRVDLLASQDEEYVGKQVSLLRRHSELPIVFTVRTAGQAGKFPDDDHDRRLCLLEAGVRWGCEYVDLEVDGPLERVERLVQNKGNSWIVASYHDTTGTGLWEEEGHGSSLLGNQKGQQAVAVRFRDQYAKLHPYADVIKLIGRANRLEDNFALYKFVNSVVPSLGLSPKPLIAMNMGGIGQVSRALNTFLTPVTHPLLPNAAAPGQLSISQIYQLRSLLGLVPAKKFYLFGAPISQSVSPALHNAGFNALGLPYVYELSESPDWQHVRDVVKQGVANGSFGGASVTIPLKEDVITHGIVEEMTDGAKAIGAVNTLWVGANKKIIGDNTDWLGIKASIRKRLALVNAASATRTIGVVIGAGGTARAAIYALKSLNVDEVRVWNRTTAKAAALVEEFGGAVVTSLNQLFTVADASTLFIIVGTVPSSAQSEMDLSAALASSPKGILVEMAYRPRRTPLIQNVEKLGWPVVEGVEILREQGYEQFIRWTGRRAPWRVMEEAVEKAYV</sequence>
<dbReference type="InterPro" id="IPR000623">
    <property type="entry name" value="Shikimate_kinase/TSH1"/>
</dbReference>
<dbReference type="InterPro" id="IPR036291">
    <property type="entry name" value="NAD(P)-bd_dom_sf"/>
</dbReference>
<evidence type="ECO:0000259" key="29">
    <source>
        <dbReference type="Pfam" id="PF24621"/>
    </source>
</evidence>
<dbReference type="PIRSF" id="PIRSF000514">
    <property type="entry name" value="Pentafunct_AroM"/>
    <property type="match status" value="1"/>
</dbReference>
<dbReference type="Gene3D" id="1.20.1090.10">
    <property type="entry name" value="Dehydroquinate synthase-like - alpha domain"/>
    <property type="match status" value="1"/>
</dbReference>
<dbReference type="PRINTS" id="PR01100">
    <property type="entry name" value="SHIKIMTKNASE"/>
</dbReference>
<evidence type="ECO:0000313" key="31">
    <source>
        <dbReference type="Proteomes" id="UP000053201"/>
    </source>
</evidence>
<dbReference type="FunFam" id="3.20.20.70:FF:000135">
    <property type="entry name" value="Pentafunctional AROM polypeptide"/>
    <property type="match status" value="1"/>
</dbReference>
<feature type="binding site" evidence="23">
    <location>
        <begin position="124"/>
        <end position="126"/>
    </location>
    <ligand>
        <name>NAD(+)</name>
        <dbReference type="ChEBI" id="CHEBI:57540"/>
    </ligand>
</feature>
<evidence type="ECO:0000256" key="16">
    <source>
        <dbReference type="ARBA" id="ARBA00023002"/>
    </source>
</evidence>
<keyword evidence="13 23" id="KW-0862">Zinc</keyword>
<keyword evidence="9 23" id="KW-0808">Transferase</keyword>
<feature type="binding site" evidence="23">
    <location>
        <begin position="189"/>
        <end position="192"/>
    </location>
    <ligand>
        <name>NAD(+)</name>
        <dbReference type="ChEBI" id="CHEBI:57540"/>
    </ligand>
</feature>
<feature type="domain" description="3-dehydroquinate synthase N-terminal" evidence="27">
    <location>
        <begin position="87"/>
        <end position="199"/>
    </location>
</feature>
<comment type="subunit">
    <text evidence="23 24">Homodimer.</text>
</comment>
<comment type="similarity">
    <text evidence="5">In the N-terminal section; belongs to the shikimate kinase family.</text>
</comment>
<dbReference type="Pfam" id="PF00275">
    <property type="entry name" value="EPSP_synthase"/>
    <property type="match status" value="1"/>
</dbReference>
<dbReference type="STRING" id="645134.A0A0L0HRV1"/>
<keyword evidence="31" id="KW-1185">Reference proteome</keyword>
<comment type="similarity">
    <text evidence="4">In the 2nd section; belongs to the type-I 3-dehydroquinase family.</text>
</comment>
<evidence type="ECO:0000256" key="1">
    <source>
        <dbReference type="ARBA" id="ARBA00004496"/>
    </source>
</evidence>
<dbReference type="SUPFAM" id="SSF53223">
    <property type="entry name" value="Aminoacid dehydrogenase-like, N-terminal domain"/>
    <property type="match status" value="1"/>
</dbReference>
<dbReference type="CDD" id="cd00502">
    <property type="entry name" value="DHQase_I"/>
    <property type="match status" value="1"/>
</dbReference>
<dbReference type="eggNOG" id="KOG0692">
    <property type="taxonomic scope" value="Eukaryota"/>
</dbReference>
<dbReference type="Pfam" id="PF24621">
    <property type="entry name" value="DHQS_C"/>
    <property type="match status" value="1"/>
</dbReference>
<dbReference type="EC" id="2.5.1.19" evidence="23"/>
<evidence type="ECO:0000256" key="21">
    <source>
        <dbReference type="ARBA" id="ARBA00048567"/>
    </source>
</evidence>
<feature type="binding site" evidence="23">
    <location>
        <position position="363"/>
    </location>
    <ligand>
        <name>7-phospho-2-dehydro-3-deoxy-D-arabino-heptonate</name>
        <dbReference type="ChEBI" id="CHEBI:58394"/>
    </ligand>
</feature>
<dbReference type="GO" id="GO:0004765">
    <property type="term" value="F:shikimate kinase activity"/>
    <property type="evidence" value="ECO:0007669"/>
    <property type="project" value="UniProtKB-UniRule"/>
</dbReference>
<dbReference type="Gene3D" id="3.20.20.70">
    <property type="entry name" value="Aldolase class I"/>
    <property type="match status" value="1"/>
</dbReference>
<feature type="domain" description="Quinate/shikimate 5-dehydrogenase/glutamyl-tRNA reductase" evidence="26">
    <location>
        <begin position="1471"/>
        <end position="1534"/>
    </location>
</feature>
<evidence type="ECO:0000256" key="12">
    <source>
        <dbReference type="ARBA" id="ARBA00022777"/>
    </source>
</evidence>
<dbReference type="Gene3D" id="3.40.50.1970">
    <property type="match status" value="1"/>
</dbReference>
<evidence type="ECO:0000256" key="13">
    <source>
        <dbReference type="ARBA" id="ARBA00022833"/>
    </source>
</evidence>
<evidence type="ECO:0000256" key="4">
    <source>
        <dbReference type="ARBA" id="ARBA00006477"/>
    </source>
</evidence>
<dbReference type="InterPro" id="IPR023000">
    <property type="entry name" value="Shikimate_kinase_CS"/>
</dbReference>
<feature type="binding site" evidence="23">
    <location>
        <position position="294"/>
    </location>
    <ligand>
        <name>Zn(2+)</name>
        <dbReference type="ChEBI" id="CHEBI:29105"/>
        <note>catalytic</note>
    </ligand>
</feature>
<evidence type="ECO:0000259" key="26">
    <source>
        <dbReference type="Pfam" id="PF01488"/>
    </source>
</evidence>
<dbReference type="VEuPathDB" id="FungiDB:SPPG_01278"/>
<keyword evidence="11 23" id="KW-0547">Nucleotide-binding</keyword>
<dbReference type="Pfam" id="PF01761">
    <property type="entry name" value="DHQ_synthase"/>
    <property type="match status" value="1"/>
</dbReference>
<dbReference type="InterPro" id="IPR006264">
    <property type="entry name" value="EPSP_synthase"/>
</dbReference>
<dbReference type="SUPFAM" id="SSF51735">
    <property type="entry name" value="NAD(P)-binding Rossmann-fold domains"/>
    <property type="match status" value="1"/>
</dbReference>
<evidence type="ECO:0000256" key="17">
    <source>
        <dbReference type="ARBA" id="ARBA00023141"/>
    </source>
</evidence>
<comment type="cofactor">
    <cofactor evidence="23 24">
        <name>Zn(2+)</name>
        <dbReference type="ChEBI" id="CHEBI:29105"/>
    </cofactor>
    <text evidence="23 24">Binds 2 Zn(2+) ions per subunit.</text>
</comment>
<feature type="domain" description="Shikimate dehydrogenase substrate binding N-terminal" evidence="28">
    <location>
        <begin position="1345"/>
        <end position="1431"/>
    </location>
</feature>
<dbReference type="InterPro" id="IPR036968">
    <property type="entry name" value="Enolpyruvate_Tfrase_sf"/>
</dbReference>
<dbReference type="InterPro" id="IPR008289">
    <property type="entry name" value="Pentafunct_AroM"/>
</dbReference>
<comment type="similarity">
    <text evidence="23 24">In the 3rd section; belongs to the shikimate kinase family.</text>
</comment>
<dbReference type="CDD" id="cd08195">
    <property type="entry name" value="DHQS"/>
    <property type="match status" value="1"/>
</dbReference>
<feature type="binding site" evidence="23">
    <location>
        <position position="204"/>
    </location>
    <ligand>
        <name>Zn(2+)</name>
        <dbReference type="ChEBI" id="CHEBI:29105"/>
        <note>catalytic</note>
    </ligand>
</feature>
<dbReference type="EC" id="2.7.1.71" evidence="23"/>
<feature type="domain" description="3-dehydroquinate synthase C-terminal" evidence="29">
    <location>
        <begin position="201"/>
        <end position="365"/>
    </location>
</feature>
<feature type="binding site" evidence="23">
    <location>
        <position position="257"/>
    </location>
    <ligand>
        <name>7-phospho-2-dehydro-3-deoxy-D-arabino-heptonate</name>
        <dbReference type="ChEBI" id="CHEBI:58394"/>
    </ligand>
</feature>
<dbReference type="Gene3D" id="3.65.10.10">
    <property type="entry name" value="Enolpyruvate transferase domain"/>
    <property type="match status" value="2"/>
</dbReference>
<dbReference type="InterPro" id="IPR010110">
    <property type="entry name" value="Shikimate_DH_AroM-type"/>
</dbReference>
<protein>
    <recommendedName>
        <fullName evidence="23">Pentafunctional AROM polypeptide</fullName>
    </recommendedName>
    <domain>
        <recommendedName>
            <fullName evidence="23">3-dehydroquinate synthase</fullName>
            <shortName evidence="23">DHQS</shortName>
            <ecNumber evidence="23">4.2.3.4</ecNumber>
        </recommendedName>
    </domain>
    <domain>
        <recommendedName>
            <fullName evidence="23">3-phosphoshikimate 1-carboxyvinyltransferase</fullName>
            <ecNumber evidence="23">2.5.1.19</ecNumber>
        </recommendedName>
        <alternativeName>
            <fullName evidence="23">5-enolpyruvylshikimate-3-phosphate synthase</fullName>
            <shortName evidence="23">EPSP synthase</shortName>
            <shortName evidence="23">EPSPS</shortName>
        </alternativeName>
    </domain>
    <domain>
        <recommendedName>
            <fullName evidence="23">Shikimate kinase</fullName>
            <shortName evidence="23">SK</shortName>
            <ecNumber evidence="23">2.7.1.71</ecNumber>
        </recommendedName>
    </domain>
    <domain>
        <recommendedName>
            <fullName evidence="23">3-dehydroquinate dehydratase</fullName>
            <shortName evidence="23">3-dehydroquinase</shortName>
            <ecNumber evidence="23">4.2.1.10</ecNumber>
        </recommendedName>
    </domain>
    <domain>
        <recommendedName>
            <fullName evidence="23">Shikimate dehydrogenase</fullName>
            <ecNumber evidence="23">1.1.1.25</ecNumber>
        </recommendedName>
    </domain>
</protein>
<dbReference type="Gene3D" id="3.40.50.10860">
    <property type="entry name" value="Leucine Dehydrogenase, chain A, domain 1"/>
    <property type="match status" value="1"/>
</dbReference>
<comment type="similarity">
    <text evidence="23 24">In the 2nd section; belongs to the EPSP synthase family.</text>
</comment>
<evidence type="ECO:0000256" key="14">
    <source>
        <dbReference type="ARBA" id="ARBA00022840"/>
    </source>
</evidence>
<dbReference type="GO" id="GO:0005737">
    <property type="term" value="C:cytoplasm"/>
    <property type="evidence" value="ECO:0007669"/>
    <property type="project" value="UniProtKB-SubCell"/>
</dbReference>
<dbReference type="InterPro" id="IPR013785">
    <property type="entry name" value="Aldolase_TIM"/>
</dbReference>
<dbReference type="InParanoid" id="A0A0L0HRV1"/>
<feature type="active site" description="Proton acceptor; for 3-dehydroquinate synthase activity" evidence="23">
    <location>
        <position position="267"/>
    </location>
</feature>
<keyword evidence="18 23" id="KW-0456">Lyase</keyword>
<feature type="active site" description="Proton acceptor; for 3-dehydroquinate synthase activity" evidence="23">
    <location>
        <position position="282"/>
    </location>
</feature>